<proteinExistence type="predicted"/>
<feature type="transmembrane region" description="Helical" evidence="6">
    <location>
        <begin position="143"/>
        <end position="167"/>
    </location>
</feature>
<gene>
    <name evidence="7" type="ORF">OCK74_00760</name>
</gene>
<reference evidence="7" key="1">
    <citation type="submission" date="2022-09" db="EMBL/GenBank/DDBJ databases">
        <authorList>
            <person name="Yuan C."/>
            <person name="Ke Z."/>
        </authorList>
    </citation>
    <scope>NUCLEOTIDE SEQUENCE</scope>
    <source>
        <strain evidence="7">LB-8</strain>
    </source>
</reference>
<feature type="transmembrane region" description="Helical" evidence="6">
    <location>
        <begin position="253"/>
        <end position="278"/>
    </location>
</feature>
<dbReference type="Pfam" id="PF03631">
    <property type="entry name" value="Virul_fac_BrkB"/>
    <property type="match status" value="1"/>
</dbReference>
<keyword evidence="8" id="KW-1185">Reference proteome</keyword>
<evidence type="ECO:0000313" key="8">
    <source>
        <dbReference type="Proteomes" id="UP001155483"/>
    </source>
</evidence>
<sequence length="310" mass="34564">MEIIKAKQGTFIPGKIGTLFRQAYIELGKNDPLRMAGATAFFTTFALPPILIILIQVLGLVFDPQKISKELFDHLSDIIGISSTQQVIATLTAFRRMAQNWLITLGGFIFLLFVATTLFKVIKSSLNQVWKIRAVERVPFKAVLGSRLISIMVIVLAGVLFVIGLIAEGGQAFLWGYMKELLPNAARYFNSVLNYLVSVVIVTIWFAFVFRFLPDARPQWHVALTGAFVTSLLFNLGRLILHWLLSYSNIDNLYGASGSIVLLLLFVFYSSLILYFGAAFTKVWGISKGCPIEPLPHAIHYQIVEADGLE</sequence>
<dbReference type="EMBL" id="JAOTIF010000001">
    <property type="protein sequence ID" value="MCU7547616.1"/>
    <property type="molecule type" value="Genomic_DNA"/>
</dbReference>
<protein>
    <submittedName>
        <fullName evidence="7">YihY/virulence factor BrkB family protein</fullName>
    </submittedName>
</protein>
<dbReference type="AlphaFoldDB" id="A0A9X2XRW4"/>
<dbReference type="PIRSF" id="PIRSF035875">
    <property type="entry name" value="RNase_BN"/>
    <property type="match status" value="1"/>
</dbReference>
<dbReference type="RefSeq" id="WP_279295062.1">
    <property type="nucleotide sequence ID" value="NZ_JAOTIF010000001.1"/>
</dbReference>
<keyword evidence="5 6" id="KW-0472">Membrane</keyword>
<evidence type="ECO:0000256" key="3">
    <source>
        <dbReference type="ARBA" id="ARBA00022692"/>
    </source>
</evidence>
<evidence type="ECO:0000256" key="5">
    <source>
        <dbReference type="ARBA" id="ARBA00023136"/>
    </source>
</evidence>
<dbReference type="GO" id="GO:0005886">
    <property type="term" value="C:plasma membrane"/>
    <property type="evidence" value="ECO:0007669"/>
    <property type="project" value="UniProtKB-SubCell"/>
</dbReference>
<feature type="transmembrane region" description="Helical" evidence="6">
    <location>
        <begin position="187"/>
        <end position="210"/>
    </location>
</feature>
<dbReference type="PANTHER" id="PTHR30213:SF1">
    <property type="entry name" value="INNER MEMBRANE PROTEIN YHJD"/>
    <property type="match status" value="1"/>
</dbReference>
<comment type="subcellular location">
    <subcellularLocation>
        <location evidence="1">Cell membrane</location>
        <topology evidence="1">Multi-pass membrane protein</topology>
    </subcellularLocation>
</comment>
<keyword evidence="3 6" id="KW-0812">Transmembrane</keyword>
<evidence type="ECO:0000256" key="1">
    <source>
        <dbReference type="ARBA" id="ARBA00004651"/>
    </source>
</evidence>
<dbReference type="Proteomes" id="UP001155483">
    <property type="component" value="Unassembled WGS sequence"/>
</dbReference>
<organism evidence="7 8">
    <name type="scientific">Paraflavisolibacter caeni</name>
    <dbReference type="NCBI Taxonomy" id="2982496"/>
    <lineage>
        <taxon>Bacteria</taxon>
        <taxon>Pseudomonadati</taxon>
        <taxon>Bacteroidota</taxon>
        <taxon>Chitinophagia</taxon>
        <taxon>Chitinophagales</taxon>
        <taxon>Chitinophagaceae</taxon>
        <taxon>Paraflavisolibacter</taxon>
    </lineage>
</organism>
<evidence type="ECO:0000313" key="7">
    <source>
        <dbReference type="EMBL" id="MCU7547616.1"/>
    </source>
</evidence>
<feature type="transmembrane region" description="Helical" evidence="6">
    <location>
        <begin position="39"/>
        <end position="62"/>
    </location>
</feature>
<reference evidence="7" key="2">
    <citation type="submission" date="2023-04" db="EMBL/GenBank/DDBJ databases">
        <title>Paracnuella aquatica gen. nov., sp. nov., a member of the family Chitinophagaceae isolated from a hot spring.</title>
        <authorList>
            <person name="Wang C."/>
        </authorList>
    </citation>
    <scope>NUCLEOTIDE SEQUENCE</scope>
    <source>
        <strain evidence="7">LB-8</strain>
    </source>
</reference>
<accession>A0A9X2XRW4</accession>
<feature type="transmembrane region" description="Helical" evidence="6">
    <location>
        <begin position="101"/>
        <end position="122"/>
    </location>
</feature>
<dbReference type="InterPro" id="IPR017039">
    <property type="entry name" value="Virul_fac_BrkB"/>
</dbReference>
<keyword evidence="2" id="KW-1003">Cell membrane</keyword>
<evidence type="ECO:0000256" key="2">
    <source>
        <dbReference type="ARBA" id="ARBA00022475"/>
    </source>
</evidence>
<dbReference type="PANTHER" id="PTHR30213">
    <property type="entry name" value="INNER MEMBRANE PROTEIN YHJD"/>
    <property type="match status" value="1"/>
</dbReference>
<evidence type="ECO:0000256" key="4">
    <source>
        <dbReference type="ARBA" id="ARBA00022989"/>
    </source>
</evidence>
<keyword evidence="4 6" id="KW-1133">Transmembrane helix</keyword>
<comment type="caution">
    <text evidence="7">The sequence shown here is derived from an EMBL/GenBank/DDBJ whole genome shotgun (WGS) entry which is preliminary data.</text>
</comment>
<name>A0A9X2XRW4_9BACT</name>
<evidence type="ECO:0000256" key="6">
    <source>
        <dbReference type="SAM" id="Phobius"/>
    </source>
</evidence>
<feature type="transmembrane region" description="Helical" evidence="6">
    <location>
        <begin position="222"/>
        <end position="241"/>
    </location>
</feature>